<dbReference type="Proteomes" id="UP000438196">
    <property type="component" value="Unassembled WGS sequence"/>
</dbReference>
<dbReference type="OrthoDB" id="9791270at2"/>
<dbReference type="EMBL" id="WNNK01000048">
    <property type="protein sequence ID" value="MUF08318.1"/>
    <property type="molecule type" value="Genomic_DNA"/>
</dbReference>
<sequence length="258" mass="29386">MFQCQTLLEQKKLQLRSHPIFLDINSRPKLQYFMQHHVFAVWDFMTLVKRLQQDLTCVRLPWLPPVDPQAARLINEIVLGEESDERVAAGHCSHFELYLEAMREVGANTTAIETFITLQREGTSVETALQQIDIHPAVARFVRSTLHIALNAPTHCVAAAFLHGRESVIPAMFKRFLDGCDIAHRQAPTLCYYLKRHIELDAHDHGPAVEQLLRRLILTDPHREQQACDAALAAVENRLALWDGLRQNRHAKAQGVSV</sequence>
<comment type="caution">
    <text evidence="1">The sequence shown here is derived from an EMBL/GenBank/DDBJ whole genome shotgun (WGS) entry which is preliminary data.</text>
</comment>
<dbReference type="Gene3D" id="1.20.910.10">
    <property type="entry name" value="Heme oxygenase-like"/>
    <property type="match status" value="1"/>
</dbReference>
<dbReference type="Pfam" id="PF11251">
    <property type="entry name" value="DUF3050"/>
    <property type="match status" value="1"/>
</dbReference>
<keyword evidence="2" id="KW-1185">Reference proteome</keyword>
<dbReference type="RefSeq" id="WP_155586419.1">
    <property type="nucleotide sequence ID" value="NZ_JBHSTH010000015.1"/>
</dbReference>
<dbReference type="InterPro" id="IPR016084">
    <property type="entry name" value="Haem_Oase-like_multi-hlx"/>
</dbReference>
<proteinExistence type="predicted"/>
<name>A0A6I3WEW8_9PSED</name>
<gene>
    <name evidence="1" type="ORF">GNF76_28705</name>
</gene>
<reference evidence="1 2" key="1">
    <citation type="submission" date="2019-11" db="EMBL/GenBank/DDBJ databases">
        <title>Pseudomonas karstica sp. nov. and Pseudomonas spelaei sp. nov. from karst caves.</title>
        <authorList>
            <person name="Zeman M."/>
        </authorList>
    </citation>
    <scope>NUCLEOTIDE SEQUENCE [LARGE SCALE GENOMIC DNA]</scope>
    <source>
        <strain evidence="1 2">CCM 7893</strain>
    </source>
</reference>
<dbReference type="AlphaFoldDB" id="A0A6I3WEW8"/>
<evidence type="ECO:0000313" key="1">
    <source>
        <dbReference type="EMBL" id="MUF08318.1"/>
    </source>
</evidence>
<dbReference type="SUPFAM" id="SSF48613">
    <property type="entry name" value="Heme oxygenase-like"/>
    <property type="match status" value="1"/>
</dbReference>
<protein>
    <submittedName>
        <fullName evidence="1">DUF3050 domain-containing protein</fullName>
    </submittedName>
</protein>
<accession>A0A6I3WEW8</accession>
<dbReference type="InterPro" id="IPR024423">
    <property type="entry name" value="DUF3050"/>
</dbReference>
<evidence type="ECO:0000313" key="2">
    <source>
        <dbReference type="Proteomes" id="UP000438196"/>
    </source>
</evidence>
<organism evidence="1 2">
    <name type="scientific">Pseudomonas spelaei</name>
    <dbReference type="NCBI Taxonomy" id="1055469"/>
    <lineage>
        <taxon>Bacteria</taxon>
        <taxon>Pseudomonadati</taxon>
        <taxon>Pseudomonadota</taxon>
        <taxon>Gammaproteobacteria</taxon>
        <taxon>Pseudomonadales</taxon>
        <taxon>Pseudomonadaceae</taxon>
        <taxon>Pseudomonas</taxon>
    </lineage>
</organism>